<evidence type="ECO:0000313" key="3">
    <source>
        <dbReference type="Proteomes" id="UP000316706"/>
    </source>
</evidence>
<gene>
    <name evidence="2" type="ORF">FHX41_4007</name>
</gene>
<dbReference type="Proteomes" id="UP000316706">
    <property type="component" value="Unassembled WGS sequence"/>
</dbReference>
<dbReference type="RefSeq" id="WP_141971025.1">
    <property type="nucleotide sequence ID" value="NZ_VFPO01000001.1"/>
</dbReference>
<keyword evidence="3" id="KW-1185">Reference proteome</keyword>
<dbReference type="OrthoDB" id="3474403at2"/>
<protein>
    <recommendedName>
        <fullName evidence="4">Neocarzinostatin family protein</fullName>
    </recommendedName>
</protein>
<evidence type="ECO:0000256" key="1">
    <source>
        <dbReference type="SAM" id="SignalP"/>
    </source>
</evidence>
<proteinExistence type="predicted"/>
<accession>A0A543II84</accession>
<comment type="caution">
    <text evidence="2">The sequence shown here is derived from an EMBL/GenBank/DDBJ whole genome shotgun (WGS) entry which is preliminary data.</text>
</comment>
<keyword evidence="1" id="KW-0732">Signal</keyword>
<dbReference type="AlphaFoldDB" id="A0A543II84"/>
<organism evidence="2 3">
    <name type="scientific">Actinomadura hallensis</name>
    <dbReference type="NCBI Taxonomy" id="337895"/>
    <lineage>
        <taxon>Bacteria</taxon>
        <taxon>Bacillati</taxon>
        <taxon>Actinomycetota</taxon>
        <taxon>Actinomycetes</taxon>
        <taxon>Streptosporangiales</taxon>
        <taxon>Thermomonosporaceae</taxon>
        <taxon>Actinomadura</taxon>
    </lineage>
</organism>
<feature type="chain" id="PRO_5022067250" description="Neocarzinostatin family protein" evidence="1">
    <location>
        <begin position="28"/>
        <end position="221"/>
    </location>
</feature>
<sequence length="221" mass="21880">MARIRQVAVLGTAALAALALTAAPASAATTTIRAGSATADPYSGAVQASLLGEASVSASIGSGSCSESTMTGSIESDGSGLTIDSAEFGECSGTADVTITTLDLPWQGGAVVYDPAHTNGRDAAITIANFKVRAVVDLFGGIGCNFGGTLTADGFNGDNPARPETGSGEAQVGVNNATVNRQSGSHFLCPSTAKVTATYALQGESEAGSGTFDQSLYVTGD</sequence>
<evidence type="ECO:0000313" key="2">
    <source>
        <dbReference type="EMBL" id="TQM70284.1"/>
    </source>
</evidence>
<feature type="signal peptide" evidence="1">
    <location>
        <begin position="1"/>
        <end position="27"/>
    </location>
</feature>
<evidence type="ECO:0008006" key="4">
    <source>
        <dbReference type="Google" id="ProtNLM"/>
    </source>
</evidence>
<reference evidence="2 3" key="1">
    <citation type="submission" date="2019-06" db="EMBL/GenBank/DDBJ databases">
        <title>Sequencing the genomes of 1000 actinobacteria strains.</title>
        <authorList>
            <person name="Klenk H.-P."/>
        </authorList>
    </citation>
    <scope>NUCLEOTIDE SEQUENCE [LARGE SCALE GENOMIC DNA]</scope>
    <source>
        <strain evidence="2 3">DSM 45043</strain>
    </source>
</reference>
<dbReference type="EMBL" id="VFPO01000001">
    <property type="protein sequence ID" value="TQM70284.1"/>
    <property type="molecule type" value="Genomic_DNA"/>
</dbReference>
<name>A0A543II84_9ACTN</name>